<dbReference type="InterPro" id="IPR000944">
    <property type="entry name" value="Tscrpt_reg_Rrf2"/>
</dbReference>
<dbReference type="PROSITE" id="PS51197">
    <property type="entry name" value="HTH_RRF2_2"/>
    <property type="match status" value="1"/>
</dbReference>
<dbReference type="AlphaFoldDB" id="A0A2D3WN32"/>
<dbReference type="EMBL" id="DLUI01000120">
    <property type="protein sequence ID" value="DAB37963.1"/>
    <property type="molecule type" value="Genomic_DNA"/>
</dbReference>
<dbReference type="InterPro" id="IPR036390">
    <property type="entry name" value="WH_DNA-bd_sf"/>
</dbReference>
<dbReference type="Proteomes" id="UP000228859">
    <property type="component" value="Unassembled WGS sequence"/>
</dbReference>
<dbReference type="GO" id="GO:0005829">
    <property type="term" value="C:cytosol"/>
    <property type="evidence" value="ECO:0007669"/>
    <property type="project" value="TreeGrafter"/>
</dbReference>
<dbReference type="GO" id="GO:0003700">
    <property type="term" value="F:DNA-binding transcription factor activity"/>
    <property type="evidence" value="ECO:0007669"/>
    <property type="project" value="TreeGrafter"/>
</dbReference>
<name>A0A2D3WN32_9BACT</name>
<dbReference type="SUPFAM" id="SSF46785">
    <property type="entry name" value="Winged helix' DNA-binding domain"/>
    <property type="match status" value="1"/>
</dbReference>
<reference evidence="1 2" key="1">
    <citation type="journal article" date="2017" name="Front. Microbiol.">
        <title>Comparative Genomic Analysis of the Class Epsilonproteobacteria and Proposed Reclassification to Epsilonbacteraeota (phyl. nov.).</title>
        <authorList>
            <person name="Waite D.W."/>
            <person name="Vanwonterghem I."/>
            <person name="Rinke C."/>
            <person name="Parks D.H."/>
            <person name="Zhang Y."/>
            <person name="Takai K."/>
            <person name="Sievert S.M."/>
            <person name="Simon J."/>
            <person name="Campbell B.J."/>
            <person name="Hanson T.E."/>
            <person name="Woyke T."/>
            <person name="Klotz M.G."/>
            <person name="Hugenholtz P."/>
        </authorList>
    </citation>
    <scope>NUCLEOTIDE SEQUENCE [LARGE SCALE GENOMIC DNA]</scope>
    <source>
        <strain evidence="1">UBA12443</strain>
    </source>
</reference>
<sequence>MLMTKASEYALLSLIVLAKAGHPLDADTLSRELDISKSFLAKILQSLARQGILNSYKGVNGGFELARHSRDITVLEVMEAAEGKSPAVFSCSPSQEDCPSNKAMSCGLWPFLNRLQGKVDAFLGILTLEAILEE</sequence>
<dbReference type="PANTHER" id="PTHR33221">
    <property type="entry name" value="WINGED HELIX-TURN-HELIX TRANSCRIPTIONAL REGULATOR, RRF2 FAMILY"/>
    <property type="match status" value="1"/>
</dbReference>
<dbReference type="RefSeq" id="WP_294896061.1">
    <property type="nucleotide sequence ID" value="NZ_DLUI01000120.1"/>
</dbReference>
<dbReference type="InterPro" id="IPR036388">
    <property type="entry name" value="WH-like_DNA-bd_sf"/>
</dbReference>
<proteinExistence type="predicted"/>
<evidence type="ECO:0000313" key="1">
    <source>
        <dbReference type="EMBL" id="DAB37963.1"/>
    </source>
</evidence>
<protein>
    <submittedName>
        <fullName evidence="1">Transcriptional regulator</fullName>
    </submittedName>
</protein>
<dbReference type="PROSITE" id="PS01332">
    <property type="entry name" value="HTH_RRF2_1"/>
    <property type="match status" value="1"/>
</dbReference>
<dbReference type="Pfam" id="PF02082">
    <property type="entry name" value="Rrf2"/>
    <property type="match status" value="1"/>
</dbReference>
<comment type="caution">
    <text evidence="1">The sequence shown here is derived from an EMBL/GenBank/DDBJ whole genome shotgun (WGS) entry which is preliminary data.</text>
</comment>
<organism evidence="1 2">
    <name type="scientific">Sulfuricurvum kujiense</name>
    <dbReference type="NCBI Taxonomy" id="148813"/>
    <lineage>
        <taxon>Bacteria</taxon>
        <taxon>Pseudomonadati</taxon>
        <taxon>Campylobacterota</taxon>
        <taxon>Epsilonproteobacteria</taxon>
        <taxon>Campylobacterales</taxon>
        <taxon>Sulfurimonadaceae</taxon>
        <taxon>Sulfuricurvum</taxon>
    </lineage>
</organism>
<dbReference type="PANTHER" id="PTHR33221:SF15">
    <property type="entry name" value="HTH-TYPE TRANSCRIPTIONAL REGULATOR YWGB-RELATED"/>
    <property type="match status" value="1"/>
</dbReference>
<dbReference type="InterPro" id="IPR030489">
    <property type="entry name" value="TR_Rrf2-type_CS"/>
</dbReference>
<evidence type="ECO:0000313" key="2">
    <source>
        <dbReference type="Proteomes" id="UP000228859"/>
    </source>
</evidence>
<dbReference type="Gene3D" id="1.10.10.10">
    <property type="entry name" value="Winged helix-like DNA-binding domain superfamily/Winged helix DNA-binding domain"/>
    <property type="match status" value="1"/>
</dbReference>
<accession>A0A2D3WN32</accession>
<dbReference type="NCBIfam" id="TIGR00738">
    <property type="entry name" value="rrf2_super"/>
    <property type="match status" value="1"/>
</dbReference>
<gene>
    <name evidence="1" type="ORF">CFH83_08385</name>
</gene>